<dbReference type="RefSeq" id="XP_032118376.1">
    <property type="nucleotide sequence ID" value="XM_032262485.1"/>
</dbReference>
<proteinExistence type="predicted"/>
<keyword evidence="1" id="KW-1185">Reference proteome</keyword>
<dbReference type="Pfam" id="PF25571">
    <property type="entry name" value="TPR_CCP1_N"/>
    <property type="match status" value="1"/>
</dbReference>
<gene>
    <name evidence="2" type="primary">LOC116539498</name>
</gene>
<sequence>MNQTDWAPLHISEMGVWKFILLGTSSDKESILTILKVLGDLLSVGTDRRIHYMISKGGSEALLQTLVDTARTAPPDYDILLPLFRLLAKVGLRDKKIGRKALELEALDVTLILARKNLSHGQNFLHCLWALRVFASSVSTGAMLGINGAMELLFKVITPYTRKRTRSIRYRVLCNTSAPFVTHGEMEIVPRVFS</sequence>
<protein>
    <submittedName>
        <fullName evidence="2">Cytosolic carboxypeptidase 4-like isoform X1</fullName>
    </submittedName>
</protein>
<reference evidence="2" key="1">
    <citation type="submission" date="2025-08" db="UniProtKB">
        <authorList>
            <consortium name="RefSeq"/>
        </authorList>
    </citation>
    <scope>IDENTIFICATION</scope>
    <source>
        <tissue evidence="2">Blood</tissue>
    </source>
</reference>
<dbReference type="AlphaFoldDB" id="A0A6J3GK74"/>
<accession>A0A6J3GK74</accession>
<organism evidence="1 2">
    <name type="scientific">Sapajus apella</name>
    <name type="common">Brown-capped capuchin</name>
    <name type="synonym">Cebus apella</name>
    <dbReference type="NCBI Taxonomy" id="9515"/>
    <lineage>
        <taxon>Eukaryota</taxon>
        <taxon>Metazoa</taxon>
        <taxon>Chordata</taxon>
        <taxon>Craniata</taxon>
        <taxon>Vertebrata</taxon>
        <taxon>Euteleostomi</taxon>
        <taxon>Mammalia</taxon>
        <taxon>Eutheria</taxon>
        <taxon>Euarchontoglires</taxon>
        <taxon>Primates</taxon>
        <taxon>Haplorrhini</taxon>
        <taxon>Platyrrhini</taxon>
        <taxon>Cebidae</taxon>
        <taxon>Cebinae</taxon>
        <taxon>Sapajus</taxon>
    </lineage>
</organism>
<evidence type="ECO:0000313" key="2">
    <source>
        <dbReference type="RefSeq" id="XP_032118376.1"/>
    </source>
</evidence>
<dbReference type="GeneID" id="116539498"/>
<name>A0A6J3GK74_SAPAP</name>
<evidence type="ECO:0000313" key="1">
    <source>
        <dbReference type="Proteomes" id="UP000504640"/>
    </source>
</evidence>
<dbReference type="Proteomes" id="UP000504640">
    <property type="component" value="Unplaced"/>
</dbReference>